<name>A0A803Q615_CANSA</name>
<dbReference type="GO" id="GO:0003676">
    <property type="term" value="F:nucleic acid binding"/>
    <property type="evidence" value="ECO:0007669"/>
    <property type="project" value="InterPro"/>
</dbReference>
<dbReference type="PROSITE" id="PS50994">
    <property type="entry name" value="INTEGRASE"/>
    <property type="match status" value="1"/>
</dbReference>
<dbReference type="EMBL" id="UZAU01000641">
    <property type="status" value="NOT_ANNOTATED_CDS"/>
    <property type="molecule type" value="Genomic_DNA"/>
</dbReference>
<keyword evidence="6" id="KW-1185">Reference proteome</keyword>
<dbReference type="SUPFAM" id="SSF53098">
    <property type="entry name" value="Ribonuclease H-like"/>
    <property type="match status" value="1"/>
</dbReference>
<dbReference type="Gramene" id="evm.model.07.687">
    <property type="protein sequence ID" value="cds.evm.model.07.687"/>
    <property type="gene ID" value="evm.TU.07.687"/>
</dbReference>
<dbReference type="GO" id="GO:0016787">
    <property type="term" value="F:hydrolase activity"/>
    <property type="evidence" value="ECO:0007669"/>
    <property type="project" value="UniProtKB-KW"/>
</dbReference>
<dbReference type="InterPro" id="IPR001584">
    <property type="entry name" value="Integrase_cat-core"/>
</dbReference>
<dbReference type="Pfam" id="PF07727">
    <property type="entry name" value="RVT_2"/>
    <property type="match status" value="1"/>
</dbReference>
<feature type="region of interest" description="Disordered" evidence="3">
    <location>
        <begin position="243"/>
        <end position="290"/>
    </location>
</feature>
<evidence type="ECO:0000256" key="1">
    <source>
        <dbReference type="ARBA" id="ARBA00022723"/>
    </source>
</evidence>
<evidence type="ECO:0000313" key="6">
    <source>
        <dbReference type="Proteomes" id="UP000596661"/>
    </source>
</evidence>
<proteinExistence type="predicted"/>
<evidence type="ECO:0000256" key="2">
    <source>
        <dbReference type="ARBA" id="ARBA00022801"/>
    </source>
</evidence>
<accession>A0A803Q615</accession>
<keyword evidence="2" id="KW-0378">Hydrolase</keyword>
<dbReference type="EnsemblPlants" id="evm.model.07.687">
    <property type="protein sequence ID" value="cds.evm.model.07.687"/>
    <property type="gene ID" value="evm.TU.07.687"/>
</dbReference>
<dbReference type="Proteomes" id="UP000596661">
    <property type="component" value="Chromosome 7"/>
</dbReference>
<feature type="compositionally biased region" description="Polar residues" evidence="3">
    <location>
        <begin position="273"/>
        <end position="290"/>
    </location>
</feature>
<dbReference type="AlphaFoldDB" id="A0A803Q615"/>
<feature type="compositionally biased region" description="Low complexity" evidence="3">
    <location>
        <begin position="243"/>
        <end position="254"/>
    </location>
</feature>
<reference evidence="5" key="2">
    <citation type="submission" date="2021-03" db="UniProtKB">
        <authorList>
            <consortium name="EnsemblPlants"/>
        </authorList>
    </citation>
    <scope>IDENTIFICATION</scope>
</reference>
<keyword evidence="1" id="KW-0479">Metal-binding</keyword>
<dbReference type="SUPFAM" id="SSF56672">
    <property type="entry name" value="DNA/RNA polymerases"/>
    <property type="match status" value="1"/>
</dbReference>
<feature type="domain" description="Integrase catalytic" evidence="4">
    <location>
        <begin position="1"/>
        <end position="146"/>
    </location>
</feature>
<dbReference type="InterPro" id="IPR036397">
    <property type="entry name" value="RNaseH_sf"/>
</dbReference>
<reference evidence="5" key="1">
    <citation type="submission" date="2018-11" db="EMBL/GenBank/DDBJ databases">
        <authorList>
            <person name="Grassa J C."/>
        </authorList>
    </citation>
    <scope>NUCLEOTIDE SEQUENCE [LARGE SCALE GENOMIC DNA]</scope>
</reference>
<dbReference type="OMA" id="NTHQNEQ"/>
<organism evidence="5 6">
    <name type="scientific">Cannabis sativa</name>
    <name type="common">Hemp</name>
    <name type="synonym">Marijuana</name>
    <dbReference type="NCBI Taxonomy" id="3483"/>
    <lineage>
        <taxon>Eukaryota</taxon>
        <taxon>Viridiplantae</taxon>
        <taxon>Streptophyta</taxon>
        <taxon>Embryophyta</taxon>
        <taxon>Tracheophyta</taxon>
        <taxon>Spermatophyta</taxon>
        <taxon>Magnoliopsida</taxon>
        <taxon>eudicotyledons</taxon>
        <taxon>Gunneridae</taxon>
        <taxon>Pentapetalae</taxon>
        <taxon>rosids</taxon>
        <taxon>fabids</taxon>
        <taxon>Rosales</taxon>
        <taxon>Cannabaceae</taxon>
        <taxon>Cannabis</taxon>
    </lineage>
</organism>
<dbReference type="GO" id="GO:0046872">
    <property type="term" value="F:metal ion binding"/>
    <property type="evidence" value="ECO:0007669"/>
    <property type="project" value="UniProtKB-KW"/>
</dbReference>
<dbReference type="Gene3D" id="3.30.420.10">
    <property type="entry name" value="Ribonuclease H-like superfamily/Ribonuclease H"/>
    <property type="match status" value="1"/>
</dbReference>
<protein>
    <recommendedName>
        <fullName evidence="4">Integrase catalytic domain-containing protein</fullName>
    </recommendedName>
</protein>
<dbReference type="InterPro" id="IPR012337">
    <property type="entry name" value="RNaseH-like_sf"/>
</dbReference>
<evidence type="ECO:0000256" key="3">
    <source>
        <dbReference type="SAM" id="MobiDB-lite"/>
    </source>
</evidence>
<dbReference type="PANTHER" id="PTHR42648:SF26">
    <property type="entry name" value="INTEGRASE CATALYTIC DOMAIN-CONTAINING PROTEIN"/>
    <property type="match status" value="1"/>
</dbReference>
<dbReference type="InterPro" id="IPR043502">
    <property type="entry name" value="DNA/RNA_pol_sf"/>
</dbReference>
<dbReference type="Pfam" id="PF25597">
    <property type="entry name" value="SH3_retrovirus"/>
    <property type="match status" value="1"/>
</dbReference>
<dbReference type="InterPro" id="IPR039537">
    <property type="entry name" value="Retrotran_Ty1/copia-like"/>
</dbReference>
<dbReference type="GO" id="GO:0015074">
    <property type="term" value="P:DNA integration"/>
    <property type="evidence" value="ECO:0007669"/>
    <property type="project" value="InterPro"/>
</dbReference>
<dbReference type="InterPro" id="IPR013103">
    <property type="entry name" value="RVT_2"/>
</dbReference>
<dbReference type="PANTHER" id="PTHR42648">
    <property type="entry name" value="TRANSPOSASE, PUTATIVE-RELATED"/>
    <property type="match status" value="1"/>
</dbReference>
<sequence>MSNTNFRFYIHFVDDYSRYTWIYPLKAKSDALSAFTHFQTLAENLLDRKIKSLKSDGGGEYQAFNNHVAERGIDFQQSCPHTSAQNGRAERKHRHIVEMGLTLLAQAGIPQKYWWDAFQTSVYLINRLPTPVLKGKSPLEVLFGKKPDYKFLKTFGCTCYPCLRPYQSHKFQYHSTKCVNLGYSDRHKGYKCLSSTGRLYISRNVIFNEDEFPFLTGFLNTHQNEQTVHVSVPSWSTMLNIPLSSSQTPSVPSEPETPTPPADDSEEPPSAPQSTHNISQVHNSPSSLTSGEFEIAHEEEQEAAVDLVPENMPTDDHEDKLWHTRDGIGAMLMRREKCIGNKWVYKIKLNSDGSVERLKARLVAKGFNQRAGIDYSETFSPVVKASTIRIVLTIAVSKGWTIRQLDINNAFLNGKLEEKVYMQQPEGFIDPNKPNHVCLLNKSLYGLKQAPRAWFDKLKSTLASWKFMNSRADSSLFWYASPTDIVIVLIYVDDIIITGNDTIKLQQFVDKLNQAFALKDLGDLHYFLGIEVVRDETGIYLSQSKYIHELLKKTNMMHVKPCATPMTIGKMLSISDGELLENPTEYRSIIGALQYLTHTRPDLSFSVNKLSQFLKAPTTLPSGHQAKEF</sequence>
<evidence type="ECO:0000313" key="5">
    <source>
        <dbReference type="EnsemblPlants" id="cds.evm.model.07.687"/>
    </source>
</evidence>
<dbReference type="InterPro" id="IPR057670">
    <property type="entry name" value="SH3_retrovirus"/>
</dbReference>
<evidence type="ECO:0000259" key="4">
    <source>
        <dbReference type="PROSITE" id="PS50994"/>
    </source>
</evidence>